<accession>A0A4R3LCW4</accession>
<reference evidence="3 4" key="1">
    <citation type="submission" date="2019-03" db="EMBL/GenBank/DDBJ databases">
        <title>Genomic Encyclopedia of Type Strains, Phase IV (KMG-IV): sequencing the most valuable type-strain genomes for metagenomic binning, comparative biology and taxonomic classification.</title>
        <authorList>
            <person name="Goeker M."/>
        </authorList>
    </citation>
    <scope>NUCLEOTIDE SEQUENCE [LARGE SCALE GENOMIC DNA]</scope>
    <source>
        <strain evidence="3 4">DSM 21944</strain>
    </source>
</reference>
<feature type="coiled-coil region" evidence="1">
    <location>
        <begin position="36"/>
        <end position="63"/>
    </location>
</feature>
<keyword evidence="2" id="KW-0732">Signal</keyword>
<feature type="chain" id="PRO_5020819073" description="Porin" evidence="2">
    <location>
        <begin position="29"/>
        <end position="465"/>
    </location>
</feature>
<protein>
    <recommendedName>
        <fullName evidence="5">Porin</fullName>
    </recommendedName>
</protein>
<dbReference type="SUPFAM" id="SSF56935">
    <property type="entry name" value="Porins"/>
    <property type="match status" value="1"/>
</dbReference>
<proteinExistence type="predicted"/>
<dbReference type="Pfam" id="PF19577">
    <property type="entry name" value="DcaP"/>
    <property type="match status" value="1"/>
</dbReference>
<dbReference type="AlphaFoldDB" id="A0A4R3LCW4"/>
<evidence type="ECO:0000256" key="2">
    <source>
        <dbReference type="SAM" id="SignalP"/>
    </source>
</evidence>
<sequence length="465" mass="50238">MKPHQQGRPARRFTCLAFAIATSLGASAAYAQTDRERALEERVAQLEAVVQQLLEQQQSIRSETAAVRTEQSAQAARLDAIPAAAALPAGTAAIQASTLTPAANPGTRLTYGGFIKLDAMATNTSDGELAEGAGGARALYLPGAIPVGGTDEGADLDMHAQFSRFWLSADTTLDSGDKLRGYLEFDLFGSALGNEAATNTYGVTIRHAYATWNKWLAGQTWSNFQDVAALPDSVDFIGPTDGTTFVRQAQLRYTTGNWSFSAENPETLVTPHGGGARISSEDNSLPDFTVRYTRKGDWGHFGIAGLFRQLRYENPATSIEDSITGYGVSASGRFVLGPRDDIRYMLTAGRGISRYIGLAITNDAVLDAGGELDAIDTLAGFVAWRHAFNAKFRTNLFYARSQYDNDTANTGLGITKQVHSFHANAIWTPLPKLDLGLELMYGVRELENGADGDLTRLHFHAKYSF</sequence>
<evidence type="ECO:0000256" key="1">
    <source>
        <dbReference type="SAM" id="Coils"/>
    </source>
</evidence>
<dbReference type="Proteomes" id="UP000294599">
    <property type="component" value="Unassembled WGS sequence"/>
</dbReference>
<dbReference type="RefSeq" id="WP_243695115.1">
    <property type="nucleotide sequence ID" value="NZ_JBHLWF010000033.1"/>
</dbReference>
<keyword evidence="1" id="KW-0175">Coiled coil</keyword>
<keyword evidence="4" id="KW-1185">Reference proteome</keyword>
<name>A0A4R3LCW4_9GAMM</name>
<evidence type="ECO:0000313" key="4">
    <source>
        <dbReference type="Proteomes" id="UP000294599"/>
    </source>
</evidence>
<dbReference type="InterPro" id="IPR045748">
    <property type="entry name" value="DcaP"/>
</dbReference>
<comment type="caution">
    <text evidence="3">The sequence shown here is derived from an EMBL/GenBank/DDBJ whole genome shotgun (WGS) entry which is preliminary data.</text>
</comment>
<feature type="signal peptide" evidence="2">
    <location>
        <begin position="1"/>
        <end position="28"/>
    </location>
</feature>
<organism evidence="3 4">
    <name type="scientific">Pseudofulvimonas gallinarii</name>
    <dbReference type="NCBI Taxonomy" id="634155"/>
    <lineage>
        <taxon>Bacteria</taxon>
        <taxon>Pseudomonadati</taxon>
        <taxon>Pseudomonadota</taxon>
        <taxon>Gammaproteobacteria</taxon>
        <taxon>Lysobacterales</taxon>
        <taxon>Rhodanobacteraceae</taxon>
        <taxon>Pseudofulvimonas</taxon>
    </lineage>
</organism>
<evidence type="ECO:0000313" key="3">
    <source>
        <dbReference type="EMBL" id="TCS97991.1"/>
    </source>
</evidence>
<evidence type="ECO:0008006" key="5">
    <source>
        <dbReference type="Google" id="ProtNLM"/>
    </source>
</evidence>
<gene>
    <name evidence="3" type="ORF">EDC25_11052</name>
</gene>
<dbReference type="EMBL" id="SMAF01000010">
    <property type="protein sequence ID" value="TCS97991.1"/>
    <property type="molecule type" value="Genomic_DNA"/>
</dbReference>